<keyword evidence="1" id="KW-0472">Membrane</keyword>
<organism evidence="3 4">
    <name type="scientific">Gymnopus androsaceus JB14</name>
    <dbReference type="NCBI Taxonomy" id="1447944"/>
    <lineage>
        <taxon>Eukaryota</taxon>
        <taxon>Fungi</taxon>
        <taxon>Dikarya</taxon>
        <taxon>Basidiomycota</taxon>
        <taxon>Agaricomycotina</taxon>
        <taxon>Agaricomycetes</taxon>
        <taxon>Agaricomycetidae</taxon>
        <taxon>Agaricales</taxon>
        <taxon>Marasmiineae</taxon>
        <taxon>Omphalotaceae</taxon>
        <taxon>Gymnopus</taxon>
    </lineage>
</organism>
<sequence length="219" mass="22758">MRFSTLSLLVTAASAAFSFAAPLTTASSALEARGQCYDIQCIISGVTTSLTPLIEELSQLARGLLAYITTENCTVADLTPIVYDIKVVLTGAIKDVESLTGVALITVLTTVEGVVLTVSDVAQLVFGLLTLIFGGLSAVLKVAYNLDANVIIPLLAEVAELVATLLQLILQLVDGLLACLLPFLGSILTIIISLGISDEYSFLNISVSSVVATATGYAS</sequence>
<feature type="chain" id="PRO_5025426001" evidence="2">
    <location>
        <begin position="21"/>
        <end position="219"/>
    </location>
</feature>
<gene>
    <name evidence="3" type="ORF">BT96DRAFT_946361</name>
</gene>
<keyword evidence="2" id="KW-0732">Signal</keyword>
<dbReference type="OrthoDB" id="3265564at2759"/>
<proteinExistence type="predicted"/>
<name>A0A6A4GYN1_9AGAR</name>
<keyword evidence="1" id="KW-1133">Transmembrane helix</keyword>
<evidence type="ECO:0000313" key="4">
    <source>
        <dbReference type="Proteomes" id="UP000799118"/>
    </source>
</evidence>
<dbReference type="Proteomes" id="UP000799118">
    <property type="component" value="Unassembled WGS sequence"/>
</dbReference>
<reference evidence="3" key="1">
    <citation type="journal article" date="2019" name="Environ. Microbiol.">
        <title>Fungal ecological strategies reflected in gene transcription - a case study of two litter decomposers.</title>
        <authorList>
            <person name="Barbi F."/>
            <person name="Kohler A."/>
            <person name="Barry K."/>
            <person name="Baskaran P."/>
            <person name="Daum C."/>
            <person name="Fauchery L."/>
            <person name="Ihrmark K."/>
            <person name="Kuo A."/>
            <person name="LaButti K."/>
            <person name="Lipzen A."/>
            <person name="Morin E."/>
            <person name="Grigoriev I.V."/>
            <person name="Henrissat B."/>
            <person name="Lindahl B."/>
            <person name="Martin F."/>
        </authorList>
    </citation>
    <scope>NUCLEOTIDE SEQUENCE</scope>
    <source>
        <strain evidence="3">JB14</strain>
    </source>
</reference>
<evidence type="ECO:0000256" key="2">
    <source>
        <dbReference type="SAM" id="SignalP"/>
    </source>
</evidence>
<accession>A0A6A4GYN1</accession>
<keyword evidence="4" id="KW-1185">Reference proteome</keyword>
<feature type="transmembrane region" description="Helical" evidence="1">
    <location>
        <begin position="150"/>
        <end position="170"/>
    </location>
</feature>
<dbReference type="AlphaFoldDB" id="A0A6A4GYN1"/>
<evidence type="ECO:0000256" key="1">
    <source>
        <dbReference type="SAM" id="Phobius"/>
    </source>
</evidence>
<evidence type="ECO:0000313" key="3">
    <source>
        <dbReference type="EMBL" id="KAE9390127.1"/>
    </source>
</evidence>
<feature type="transmembrane region" description="Helical" evidence="1">
    <location>
        <begin position="125"/>
        <end position="144"/>
    </location>
</feature>
<feature type="transmembrane region" description="Helical" evidence="1">
    <location>
        <begin position="177"/>
        <end position="196"/>
    </location>
</feature>
<protein>
    <submittedName>
        <fullName evidence="3">Uncharacterized protein</fullName>
    </submittedName>
</protein>
<feature type="signal peptide" evidence="2">
    <location>
        <begin position="1"/>
        <end position="20"/>
    </location>
</feature>
<dbReference type="EMBL" id="ML769669">
    <property type="protein sequence ID" value="KAE9390127.1"/>
    <property type="molecule type" value="Genomic_DNA"/>
</dbReference>
<keyword evidence="1" id="KW-0812">Transmembrane</keyword>